<protein>
    <submittedName>
        <fullName evidence="2">Uncharacterized protein</fullName>
    </submittedName>
</protein>
<dbReference type="WBParaSite" id="nRc.2.0.1.t15899-RA">
    <property type="protein sequence ID" value="nRc.2.0.1.t15899-RA"/>
    <property type="gene ID" value="nRc.2.0.1.g15899"/>
</dbReference>
<dbReference type="Proteomes" id="UP000887565">
    <property type="component" value="Unplaced"/>
</dbReference>
<evidence type="ECO:0000313" key="2">
    <source>
        <dbReference type="WBParaSite" id="nRc.2.0.1.t15899-RA"/>
    </source>
</evidence>
<reference evidence="2" key="1">
    <citation type="submission" date="2022-11" db="UniProtKB">
        <authorList>
            <consortium name="WormBaseParasite"/>
        </authorList>
    </citation>
    <scope>IDENTIFICATION</scope>
</reference>
<evidence type="ECO:0000313" key="1">
    <source>
        <dbReference type="Proteomes" id="UP000887565"/>
    </source>
</evidence>
<sequence length="194" mass="21774">MILEKNVHLGKCNQLSTTAILKTGTSCRHQSETCAWSTCPSTLPNTIRFTVASPEAEKKDLVALCDAHLIPDEYQSWFRNLKDPGYSLWPLQGVLLELPPKVRCSIHNSIVFGFWYGKKPVWNEYLKQTILEIEQVKKMPIVSKLGNQADLDLIDVFHSVYEGAAAYLLKHAASLAPELMAASLAPKLMKQKIH</sequence>
<organism evidence="1 2">
    <name type="scientific">Romanomermis culicivorax</name>
    <name type="common">Nematode worm</name>
    <dbReference type="NCBI Taxonomy" id="13658"/>
    <lineage>
        <taxon>Eukaryota</taxon>
        <taxon>Metazoa</taxon>
        <taxon>Ecdysozoa</taxon>
        <taxon>Nematoda</taxon>
        <taxon>Enoplea</taxon>
        <taxon>Dorylaimia</taxon>
        <taxon>Mermithida</taxon>
        <taxon>Mermithoidea</taxon>
        <taxon>Mermithidae</taxon>
        <taxon>Romanomermis</taxon>
    </lineage>
</organism>
<name>A0A915IR68_ROMCU</name>
<dbReference type="AlphaFoldDB" id="A0A915IR68"/>
<accession>A0A915IR68</accession>
<proteinExistence type="predicted"/>
<keyword evidence="1" id="KW-1185">Reference proteome</keyword>